<dbReference type="InterPro" id="IPR029058">
    <property type="entry name" value="AB_hydrolase_fold"/>
</dbReference>
<dbReference type="Pfam" id="PF01764">
    <property type="entry name" value="Lipase_3"/>
    <property type="match status" value="2"/>
</dbReference>
<feature type="compositionally biased region" description="Basic and acidic residues" evidence="1">
    <location>
        <begin position="1"/>
        <end position="17"/>
    </location>
</feature>
<dbReference type="PANTHER" id="PTHR45856:SF11">
    <property type="entry name" value="FUNGAL LIPASE-LIKE DOMAIN-CONTAINING PROTEIN"/>
    <property type="match status" value="1"/>
</dbReference>
<comment type="caution">
    <text evidence="3">The sequence shown here is derived from an EMBL/GenBank/DDBJ whole genome shotgun (WGS) entry which is preliminary data.</text>
</comment>
<dbReference type="KEGG" id="csl:COCSUDRAFT_62789"/>
<dbReference type="Gene3D" id="3.40.50.1820">
    <property type="entry name" value="alpha/beta hydrolase"/>
    <property type="match status" value="2"/>
</dbReference>
<accession>I0Z0W5</accession>
<dbReference type="RefSeq" id="XP_005648828.1">
    <property type="nucleotide sequence ID" value="XM_005648771.1"/>
</dbReference>
<proteinExistence type="predicted"/>
<evidence type="ECO:0000259" key="2">
    <source>
        <dbReference type="Pfam" id="PF01764"/>
    </source>
</evidence>
<dbReference type="PANTHER" id="PTHR45856">
    <property type="entry name" value="ALPHA/BETA-HYDROLASES SUPERFAMILY PROTEIN"/>
    <property type="match status" value="1"/>
</dbReference>
<dbReference type="EMBL" id="AGSI01000006">
    <property type="protein sequence ID" value="EIE24284.1"/>
    <property type="molecule type" value="Genomic_DNA"/>
</dbReference>
<dbReference type="GO" id="GO:0016787">
    <property type="term" value="F:hydrolase activity"/>
    <property type="evidence" value="ECO:0007669"/>
    <property type="project" value="UniProtKB-KW"/>
</dbReference>
<dbReference type="InterPro" id="IPR051218">
    <property type="entry name" value="Sec_MonoDiacylglyc_Lipase"/>
</dbReference>
<gene>
    <name evidence="3" type="ORF">COCSUDRAFT_62789</name>
</gene>
<feature type="domain" description="Fungal lipase-type" evidence="2">
    <location>
        <begin position="129"/>
        <end position="236"/>
    </location>
</feature>
<dbReference type="OrthoDB" id="513403at2759"/>
<feature type="region of interest" description="Disordered" evidence="1">
    <location>
        <begin position="1"/>
        <end position="27"/>
    </location>
</feature>
<feature type="region of interest" description="Disordered" evidence="1">
    <location>
        <begin position="797"/>
        <end position="900"/>
    </location>
</feature>
<dbReference type="GO" id="GO:0006629">
    <property type="term" value="P:lipid metabolic process"/>
    <property type="evidence" value="ECO:0007669"/>
    <property type="project" value="InterPro"/>
</dbReference>
<protein>
    <submittedName>
        <fullName evidence="3">Alpha/beta-hydrolase</fullName>
    </submittedName>
</protein>
<dbReference type="eggNOG" id="KOG4569">
    <property type="taxonomic scope" value="Eukaryota"/>
</dbReference>
<feature type="region of interest" description="Disordered" evidence="1">
    <location>
        <begin position="381"/>
        <end position="459"/>
    </location>
</feature>
<organism evidence="3 4">
    <name type="scientific">Coccomyxa subellipsoidea (strain C-169)</name>
    <name type="common">Green microalga</name>
    <dbReference type="NCBI Taxonomy" id="574566"/>
    <lineage>
        <taxon>Eukaryota</taxon>
        <taxon>Viridiplantae</taxon>
        <taxon>Chlorophyta</taxon>
        <taxon>core chlorophytes</taxon>
        <taxon>Trebouxiophyceae</taxon>
        <taxon>Trebouxiophyceae incertae sedis</taxon>
        <taxon>Coccomyxaceae</taxon>
        <taxon>Coccomyxa</taxon>
        <taxon>Coccomyxa subellipsoidea</taxon>
    </lineage>
</organism>
<sequence length="938" mass="100913">MKEKSVPDATQRRESNGHQRRKSVSKVEEEPTFIAEESLTCPILSKIVQAFTYAKASCYSEKDGDLMPGSKVITGLHDAAIHIGWKEEGMVLVVAIKVGRFFQSPRVEVATELMSAVYDHRRMPTFLENVAPNAEVHNDFLDILDSFQRRDDGTEVLAETVKELTGGRTPRRILLTGFCIGGSLATIAACWAALQSPTSDVRCITFGAPNVGNAAFAEVFRWVVGNSYRVSFGNDPMIQKGGGLFSSFVPVRGNIYLTEEADMAADHWTAPWNRDMKDHCILKYCAALKTAMNKTVKMEDSRCADNPACSSECKLETGPELPEPVSRRGSTTAEHVIPAISQAKAAGEQQSLQKLAGAAVPASVSQAAATATTAAPAAAAAASGGNPADAGRHDHLFRPPGGAVAGGPGGVQKHPTAAAQGGADEQPRLDEACTRCSELGVGPAPDKREDETEDQREQRLQSKAAGLFRSVVQEATGNQDIGLAQPPRWLMRAFSLLERDDLTVDLHELHTLQKVLTIGKISAAVVLAGAAYQDEENYARMANLPRDKTRLIDDKDGADTQVHVSWIDSGTAVFSFRGTESTKDGLQDLKFVRRNIDYLQRAYPGAKAHTGFLQQFAAVVDESRPHMHMGMVLAELSGGRKPNRVLCTGHSLGGALATLGAAWAAIEYPDADIRCVTFGSPRVANRKFKRAFHALVGTSLRLTYGGDPVPSIPPSFRYDHVGSSIHVKQGGLTLKSRPWHAAWRPVVGHHFLNKYTAGVYSLLPGGLEALPAFDDKDFKLPSEARSVGCFGVTRTLETESDDSESDSPRHHKNGETTVDEQGKKRGVKRTASEGSGGVGIIRRSFHRMTSSKPKTLDKSLSDLTNGGTTLEQIPEGAQPPLAAENAEEPHANGVDKPKKEPLLARLSHGFKRRPSGDKVAAADGAASMPMLAPAVAAH</sequence>
<evidence type="ECO:0000313" key="3">
    <source>
        <dbReference type="EMBL" id="EIE24284.1"/>
    </source>
</evidence>
<evidence type="ECO:0000256" key="1">
    <source>
        <dbReference type="SAM" id="MobiDB-lite"/>
    </source>
</evidence>
<feature type="domain" description="Fungal lipase-type" evidence="2">
    <location>
        <begin position="573"/>
        <end position="714"/>
    </location>
</feature>
<dbReference type="Proteomes" id="UP000007264">
    <property type="component" value="Unassembled WGS sequence"/>
</dbReference>
<name>I0Z0W5_COCSC</name>
<dbReference type="CDD" id="cd00519">
    <property type="entry name" value="Lipase_3"/>
    <property type="match status" value="1"/>
</dbReference>
<feature type="compositionally biased region" description="Basic and acidic residues" evidence="1">
    <location>
        <begin position="887"/>
        <end position="900"/>
    </location>
</feature>
<feature type="compositionally biased region" description="Polar residues" evidence="1">
    <location>
        <begin position="861"/>
        <end position="871"/>
    </location>
</feature>
<dbReference type="AlphaFoldDB" id="I0Z0W5"/>
<dbReference type="SUPFAM" id="SSF53474">
    <property type="entry name" value="alpha/beta-Hydrolases"/>
    <property type="match status" value="2"/>
</dbReference>
<feature type="region of interest" description="Disordered" evidence="1">
    <location>
        <begin position="304"/>
        <end position="332"/>
    </location>
</feature>
<evidence type="ECO:0000313" key="4">
    <source>
        <dbReference type="Proteomes" id="UP000007264"/>
    </source>
</evidence>
<dbReference type="InterPro" id="IPR002921">
    <property type="entry name" value="Fungal_lipase-type"/>
</dbReference>
<dbReference type="GeneID" id="17042282"/>
<reference evidence="3 4" key="1">
    <citation type="journal article" date="2012" name="Genome Biol.">
        <title>The genome of the polar eukaryotic microalga coccomyxa subellipsoidea reveals traits of cold adaptation.</title>
        <authorList>
            <person name="Blanc G."/>
            <person name="Agarkova I."/>
            <person name="Grimwood J."/>
            <person name="Kuo A."/>
            <person name="Brueggeman A."/>
            <person name="Dunigan D."/>
            <person name="Gurnon J."/>
            <person name="Ladunga I."/>
            <person name="Lindquist E."/>
            <person name="Lucas S."/>
            <person name="Pangilinan J."/>
            <person name="Proschold T."/>
            <person name="Salamov A."/>
            <person name="Schmutz J."/>
            <person name="Weeks D."/>
            <person name="Yamada T."/>
            <person name="Claverie J.M."/>
            <person name="Grigoriev I."/>
            <person name="Van Etten J."/>
            <person name="Lomsadze A."/>
            <person name="Borodovsky M."/>
        </authorList>
    </citation>
    <scope>NUCLEOTIDE SEQUENCE [LARGE SCALE GENOMIC DNA]</scope>
    <source>
        <strain evidence="3 4">C-169</strain>
    </source>
</reference>
<feature type="region of interest" description="Disordered" evidence="1">
    <location>
        <begin position="908"/>
        <end position="927"/>
    </location>
</feature>
<feature type="compositionally biased region" description="Basic and acidic residues" evidence="1">
    <location>
        <begin position="445"/>
        <end position="459"/>
    </location>
</feature>
<keyword evidence="4" id="KW-1185">Reference proteome</keyword>